<protein>
    <submittedName>
        <fullName evidence="4">Uncharacterized protein</fullName>
    </submittedName>
</protein>
<feature type="domain" description="DUF7708" evidence="2">
    <location>
        <begin position="59"/>
        <end position="201"/>
    </location>
</feature>
<keyword evidence="1" id="KW-0677">Repeat</keyword>
<dbReference type="InterPro" id="IPR027417">
    <property type="entry name" value="P-loop_NTPase"/>
</dbReference>
<feature type="domain" description="Nephrocystin 3-like N-terminal" evidence="3">
    <location>
        <begin position="292"/>
        <end position="434"/>
    </location>
</feature>
<dbReference type="InterPro" id="IPR056884">
    <property type="entry name" value="NPHP3-like_N"/>
</dbReference>
<evidence type="ECO:0000259" key="3">
    <source>
        <dbReference type="Pfam" id="PF24883"/>
    </source>
</evidence>
<dbReference type="Pfam" id="PF24883">
    <property type="entry name" value="NPHP3_N"/>
    <property type="match status" value="1"/>
</dbReference>
<dbReference type="Proteomes" id="UP000799291">
    <property type="component" value="Unassembled WGS sequence"/>
</dbReference>
<dbReference type="InterPro" id="IPR036770">
    <property type="entry name" value="Ankyrin_rpt-contain_sf"/>
</dbReference>
<dbReference type="PANTHER" id="PTHR10039">
    <property type="entry name" value="AMELOGENIN"/>
    <property type="match status" value="1"/>
</dbReference>
<dbReference type="InterPro" id="IPR056125">
    <property type="entry name" value="DUF7708"/>
</dbReference>
<organism evidence="4 5">
    <name type="scientific">Lentithecium fluviatile CBS 122367</name>
    <dbReference type="NCBI Taxonomy" id="1168545"/>
    <lineage>
        <taxon>Eukaryota</taxon>
        <taxon>Fungi</taxon>
        <taxon>Dikarya</taxon>
        <taxon>Ascomycota</taxon>
        <taxon>Pezizomycotina</taxon>
        <taxon>Dothideomycetes</taxon>
        <taxon>Pleosporomycetidae</taxon>
        <taxon>Pleosporales</taxon>
        <taxon>Massarineae</taxon>
        <taxon>Lentitheciaceae</taxon>
        <taxon>Lentithecium</taxon>
    </lineage>
</organism>
<dbReference type="SUPFAM" id="SSF52540">
    <property type="entry name" value="P-loop containing nucleoside triphosphate hydrolases"/>
    <property type="match status" value="1"/>
</dbReference>
<dbReference type="EMBL" id="MU005582">
    <property type="protein sequence ID" value="KAF2684142.1"/>
    <property type="molecule type" value="Genomic_DNA"/>
</dbReference>
<proteinExistence type="predicted"/>
<feature type="non-terminal residue" evidence="4">
    <location>
        <position position="955"/>
    </location>
</feature>
<gene>
    <name evidence="4" type="ORF">K458DRAFT_279973</name>
</gene>
<name>A0A6G1J0V4_9PLEO</name>
<keyword evidence="5" id="KW-1185">Reference proteome</keyword>
<dbReference type="Gene3D" id="1.25.40.20">
    <property type="entry name" value="Ankyrin repeat-containing domain"/>
    <property type="match status" value="1"/>
</dbReference>
<evidence type="ECO:0000313" key="5">
    <source>
        <dbReference type="Proteomes" id="UP000799291"/>
    </source>
</evidence>
<dbReference type="PANTHER" id="PTHR10039:SF14">
    <property type="entry name" value="NACHT DOMAIN-CONTAINING PROTEIN"/>
    <property type="match status" value="1"/>
</dbReference>
<dbReference type="Pfam" id="PF24809">
    <property type="entry name" value="DUF7708"/>
    <property type="match status" value="1"/>
</dbReference>
<evidence type="ECO:0000259" key="2">
    <source>
        <dbReference type="Pfam" id="PF24809"/>
    </source>
</evidence>
<sequence>MASRPENTLNQTVERFRDSLTEEQKQQFFATCFEDVESEIQNIQDRFGSKKKLRNLRKVSRFLDAMKQIEQVVTVFLNVHPIVAFVWGPIKLALVVASTRIDTLERLLDTYVEIGEVIPSLQQYDKLFENFPAVKEVLEWYLYDILQFHRKVLDLFARPAWDTVLRSAWKTFETSFKPILDSLKRHRALLSDEKLTAAIAEIQNTHQLAVTKFNEQSAQSNTRFDELSQQVHNTFQELSKRLYENQEKLAQKEDKEQQQAMHLQRCIIKDKIRPPDYEADQRLASEQRFSVSGDWILKDPSFLNWLHSQNPSCGTLYVHGMPGAGKVHNAASKIPLLFFYFKQHEETKNSMDGMLRAMLVQLLYQDDTLIELFYQKCCSTSTSELTNFSALKELAQESLKSQNHCFIVLDGLDECRNGHKSYEESIRIIEWFQNSVIPESHSEGGSIRLLLAGQRDGVLERHLAACRSIKLDATDAHFRDIQDYAESRTFEIRKRFSLSCAKQAEIIKRVTAASKGMFLYTKVVLDNLMDQGSEAELEDELKTENFPDGLDSAYERVVVRVLERPARRIKEAAVSILGWITCAARPLEWREIQSRFCINSEQGICNFMNRRVDSCKFLCGSLVETEKCNCGTASEVEKCNCEKASIVIGLVHDTAGEYLIHTGRVSLFDEHAKMAIFCSQYLTSGPFKRDLRERIIQDFALSGYYGLQDYAVAFWLHHVDSVLNLAANSTAELSQDVVRSVVCLLDDYEVRQQTGSTSGHQPDPAAQKIREILEEWRNNGQNDSIEERTSSIRKVVELIDSAELDDERRKLFLYFNGIPRFKCPKPRCQHFSLGFMDRQTRDAHFDEHLRPFKCPIEGCYARIVGFPSQSDRDTHVRRLHSDNASCQQLFPFSAKKKVDIFAACKGGDLDAVKAFIHQGVDVNAPSQTKGQLAPLVIAARQGDVLICQYLVQHGA</sequence>
<reference evidence="4" key="1">
    <citation type="journal article" date="2020" name="Stud. Mycol.">
        <title>101 Dothideomycetes genomes: a test case for predicting lifestyles and emergence of pathogens.</title>
        <authorList>
            <person name="Haridas S."/>
            <person name="Albert R."/>
            <person name="Binder M."/>
            <person name="Bloem J."/>
            <person name="Labutti K."/>
            <person name="Salamov A."/>
            <person name="Andreopoulos B."/>
            <person name="Baker S."/>
            <person name="Barry K."/>
            <person name="Bills G."/>
            <person name="Bluhm B."/>
            <person name="Cannon C."/>
            <person name="Castanera R."/>
            <person name="Culley D."/>
            <person name="Daum C."/>
            <person name="Ezra D."/>
            <person name="Gonzalez J."/>
            <person name="Henrissat B."/>
            <person name="Kuo A."/>
            <person name="Liang C."/>
            <person name="Lipzen A."/>
            <person name="Lutzoni F."/>
            <person name="Magnuson J."/>
            <person name="Mondo S."/>
            <person name="Nolan M."/>
            <person name="Ohm R."/>
            <person name="Pangilinan J."/>
            <person name="Park H.-J."/>
            <person name="Ramirez L."/>
            <person name="Alfaro M."/>
            <person name="Sun H."/>
            <person name="Tritt A."/>
            <person name="Yoshinaga Y."/>
            <person name="Zwiers L.-H."/>
            <person name="Turgeon B."/>
            <person name="Goodwin S."/>
            <person name="Spatafora J."/>
            <person name="Crous P."/>
            <person name="Grigoriev I."/>
        </authorList>
    </citation>
    <scope>NUCLEOTIDE SEQUENCE</scope>
    <source>
        <strain evidence="4">CBS 122367</strain>
    </source>
</reference>
<evidence type="ECO:0000313" key="4">
    <source>
        <dbReference type="EMBL" id="KAF2684142.1"/>
    </source>
</evidence>
<accession>A0A6G1J0V4</accession>
<dbReference type="AlphaFoldDB" id="A0A6G1J0V4"/>
<dbReference type="OrthoDB" id="21416at2759"/>
<dbReference type="SUPFAM" id="SSF48403">
    <property type="entry name" value="Ankyrin repeat"/>
    <property type="match status" value="1"/>
</dbReference>
<evidence type="ECO:0000256" key="1">
    <source>
        <dbReference type="ARBA" id="ARBA00022737"/>
    </source>
</evidence>